<feature type="transmembrane region" description="Helical" evidence="1">
    <location>
        <begin position="15"/>
        <end position="36"/>
    </location>
</feature>
<gene>
    <name evidence="3" type="ORF">FHS29_003790</name>
</gene>
<feature type="transmembrane region" description="Helical" evidence="1">
    <location>
        <begin position="68"/>
        <end position="85"/>
    </location>
</feature>
<dbReference type="Pfam" id="PF00781">
    <property type="entry name" value="DAGK_cat"/>
    <property type="match status" value="1"/>
</dbReference>
<keyword evidence="1" id="KW-0472">Membrane</keyword>
<dbReference type="InterPro" id="IPR016064">
    <property type="entry name" value="NAD/diacylglycerol_kinase_sf"/>
</dbReference>
<dbReference type="InterPro" id="IPR017438">
    <property type="entry name" value="ATP-NAD_kinase_N"/>
</dbReference>
<dbReference type="EMBL" id="JACHJN010000005">
    <property type="protein sequence ID" value="MBB5957197.1"/>
    <property type="molecule type" value="Genomic_DNA"/>
</dbReference>
<comment type="caution">
    <text evidence="3">The sequence shown here is derived from an EMBL/GenBank/DDBJ whole genome shotgun (WGS) entry which is preliminary data.</text>
</comment>
<dbReference type="Proteomes" id="UP000547510">
    <property type="component" value="Unassembled WGS sequence"/>
</dbReference>
<evidence type="ECO:0000313" key="4">
    <source>
        <dbReference type="Proteomes" id="UP000547510"/>
    </source>
</evidence>
<dbReference type="PROSITE" id="PS50146">
    <property type="entry name" value="DAGK"/>
    <property type="match status" value="1"/>
</dbReference>
<dbReference type="InterPro" id="IPR001206">
    <property type="entry name" value="Diacylglycerol_kinase_cat_dom"/>
</dbReference>
<keyword evidence="1" id="KW-0812">Transmembrane</keyword>
<sequence length="455" mass="46688">MDAEQSLSPSTGRRALAAGALSAFAGAVAVVATALVRHPVALPVALVLLFVAVAAAWSALVHRSSTRVLASVTAVAALAGIVLLLGLRSFVVIAVVLGLVVVSSAAARAAIGRDLAPTPRSRAVPPARHGVLLMNPRSGGGKVVRFGLEDKARRVGVTPVVLRPGDDLRALAEQAVAAGADVLGMAGGDGSQALVADVARRHDVAFVCVPAGTRNHFALDLGLDRDDVAAALDAFGDAVERRVDLAQLGDRVFVNNVSLGVYATVVQSEDYRDAKLATTAQQLPDLLGPGAERVDLRFAGPDGSAAGPADVVLVSNGVYRFTSLNGFGTRERLDAGVLGVVTVAVDRASDVPTLIAAEVAGRISGFRGYQEWTAPQLEIDSGQPLVDVGVDGEALRFPPPLRFRSLPGALRVRTPVDAPGTTPAALTPARAGNVIKALFHVLAGRPARGRTTPGG</sequence>
<dbReference type="RefSeq" id="WP_184692035.1">
    <property type="nucleotide sequence ID" value="NZ_JACHJN010000005.1"/>
</dbReference>
<feature type="domain" description="DAGKc" evidence="2">
    <location>
        <begin position="125"/>
        <end position="252"/>
    </location>
</feature>
<dbReference type="Gene3D" id="3.40.50.10330">
    <property type="entry name" value="Probable inorganic polyphosphate/atp-NAD kinase, domain 1"/>
    <property type="match status" value="1"/>
</dbReference>
<dbReference type="GO" id="GO:0016301">
    <property type="term" value="F:kinase activity"/>
    <property type="evidence" value="ECO:0007669"/>
    <property type="project" value="UniProtKB-KW"/>
</dbReference>
<accession>A0A841CM77</accession>
<feature type="transmembrane region" description="Helical" evidence="1">
    <location>
        <begin position="91"/>
        <end position="111"/>
    </location>
</feature>
<evidence type="ECO:0000259" key="2">
    <source>
        <dbReference type="PROSITE" id="PS50146"/>
    </source>
</evidence>
<name>A0A841CM77_9PSEU</name>
<feature type="transmembrane region" description="Helical" evidence="1">
    <location>
        <begin position="42"/>
        <end position="61"/>
    </location>
</feature>
<keyword evidence="3" id="KW-0418">Kinase</keyword>
<evidence type="ECO:0000313" key="3">
    <source>
        <dbReference type="EMBL" id="MBB5957197.1"/>
    </source>
</evidence>
<dbReference type="AlphaFoldDB" id="A0A841CM77"/>
<proteinExistence type="predicted"/>
<keyword evidence="4" id="KW-1185">Reference proteome</keyword>
<protein>
    <submittedName>
        <fullName evidence="3">Diacylglycerol kinase family enzyme</fullName>
    </submittedName>
</protein>
<evidence type="ECO:0000256" key="1">
    <source>
        <dbReference type="SAM" id="Phobius"/>
    </source>
</evidence>
<dbReference type="SUPFAM" id="SSF111331">
    <property type="entry name" value="NAD kinase/diacylglycerol kinase-like"/>
    <property type="match status" value="1"/>
</dbReference>
<reference evidence="3 4" key="1">
    <citation type="submission" date="2020-08" db="EMBL/GenBank/DDBJ databases">
        <title>Genomic Encyclopedia of Type Strains, Phase III (KMG-III): the genomes of soil and plant-associated and newly described type strains.</title>
        <authorList>
            <person name="Whitman W."/>
        </authorList>
    </citation>
    <scope>NUCLEOTIDE SEQUENCE [LARGE SCALE GENOMIC DNA]</scope>
    <source>
        <strain evidence="3 4">CECT 8640</strain>
    </source>
</reference>
<keyword evidence="3" id="KW-0808">Transferase</keyword>
<keyword evidence="1" id="KW-1133">Transmembrane helix</keyword>
<dbReference type="Gene3D" id="2.60.200.40">
    <property type="match status" value="1"/>
</dbReference>
<organism evidence="3 4">
    <name type="scientific">Saccharothrix tamanrassetensis</name>
    <dbReference type="NCBI Taxonomy" id="1051531"/>
    <lineage>
        <taxon>Bacteria</taxon>
        <taxon>Bacillati</taxon>
        <taxon>Actinomycetota</taxon>
        <taxon>Actinomycetes</taxon>
        <taxon>Pseudonocardiales</taxon>
        <taxon>Pseudonocardiaceae</taxon>
        <taxon>Saccharothrix</taxon>
    </lineage>
</organism>